<feature type="region of interest" description="Disordered" evidence="1">
    <location>
        <begin position="357"/>
        <end position="426"/>
    </location>
</feature>
<feature type="region of interest" description="Disordered" evidence="1">
    <location>
        <begin position="111"/>
        <end position="136"/>
    </location>
</feature>
<protein>
    <submittedName>
        <fullName evidence="2">Bromo domain-containing protein</fullName>
    </submittedName>
</protein>
<reference evidence="2" key="1">
    <citation type="submission" date="2016-06" db="UniProtKB">
        <authorList>
            <consortium name="WormBaseParasite"/>
        </authorList>
    </citation>
    <scope>IDENTIFICATION</scope>
</reference>
<feature type="region of interest" description="Disordered" evidence="1">
    <location>
        <begin position="247"/>
        <end position="336"/>
    </location>
</feature>
<name>A0A183EA00_9BILA</name>
<feature type="compositionally biased region" description="Polar residues" evidence="1">
    <location>
        <begin position="118"/>
        <end position="132"/>
    </location>
</feature>
<accession>A0A183EA00</accession>
<evidence type="ECO:0000256" key="1">
    <source>
        <dbReference type="SAM" id="MobiDB-lite"/>
    </source>
</evidence>
<organism evidence="2">
    <name type="scientific">Gongylonema pulchrum</name>
    <dbReference type="NCBI Taxonomy" id="637853"/>
    <lineage>
        <taxon>Eukaryota</taxon>
        <taxon>Metazoa</taxon>
        <taxon>Ecdysozoa</taxon>
        <taxon>Nematoda</taxon>
        <taxon>Chromadorea</taxon>
        <taxon>Rhabditida</taxon>
        <taxon>Spirurina</taxon>
        <taxon>Spiruromorpha</taxon>
        <taxon>Spiruroidea</taxon>
        <taxon>Gongylonematidae</taxon>
        <taxon>Gongylonema</taxon>
    </lineage>
</organism>
<evidence type="ECO:0000313" key="2">
    <source>
        <dbReference type="WBParaSite" id="GPUH_0001781501-mRNA-1"/>
    </source>
</evidence>
<feature type="compositionally biased region" description="Polar residues" evidence="1">
    <location>
        <begin position="316"/>
        <end position="325"/>
    </location>
</feature>
<dbReference type="WBParaSite" id="GPUH_0001781501-mRNA-1">
    <property type="protein sequence ID" value="GPUH_0001781501-mRNA-1"/>
    <property type="gene ID" value="GPUH_0001781501"/>
</dbReference>
<proteinExistence type="predicted"/>
<feature type="compositionally biased region" description="Polar residues" evidence="1">
    <location>
        <begin position="259"/>
        <end position="287"/>
    </location>
</feature>
<sequence>LFSLMVLVRRWRVTLRYLHEPQDSASVPIDRILGFRKHIEDYVSELSKTYQEIEKSNNFDTRTICKLMREDSLMKRELIDCGFEWLITGWRILESKLSKDLKSYSRKRRRATFAGRSRSGSPKKSPIRSTSPIPKVRDCLSVNDGTDQWNIQRGIRRSGRLSAKRGISRLEPVKTEQIASDEEKNRFAVEKKVPVKRSWKHFAAEKDEKDITTNSCGSSRRLLELSPPKTFIDMRREAKLRKRVKLESVETAQPKKPRSQSLSFSKELSNSQNSATSGRENSENASLTPDIDDFRARKGRVGQKLNLLPSKRMRKQQQGQKNEITSPKKQPKKKAFVKHEVANDVLLEQRPKRQIKAPKRFVFDDEENEEETTSAKGRSHSLIKPAVASTNSRELGKSMEPKRRGRRRKSEKQDVPAVPAETPVMEAIVLIDDDDYSFDARRGSRSRRHDRL</sequence>
<dbReference type="AlphaFoldDB" id="A0A183EA00"/>